<keyword evidence="3" id="KW-1185">Reference proteome</keyword>
<dbReference type="EMBL" id="JAETXX010000015">
    <property type="protein sequence ID" value="MCF8716336.1"/>
    <property type="molecule type" value="Genomic_DNA"/>
</dbReference>
<evidence type="ECO:0000313" key="3">
    <source>
        <dbReference type="Proteomes" id="UP000829517"/>
    </source>
</evidence>
<sequence>DEASNPFIAVVTSTDADNLLAVGADGGAMLTESDILSVETNTTLEIDNTTNELVYTNEDNDNAAISLDDLKKEPWFDQANVGEQATGNLQDIYQMGRVGIGTQDMNGIDFVTNPDVMLAVAGSIVTQNSIYADYVFEDYFNGFSTINDTYEFKKLEEVEVFIKKHRHLPGITPVNQLKKTDKGYSFDISKLTIQSLEKIEELYLHTIEQNNIIKAQSKEIERLKAEQKSLEGRLKKVESLLSN</sequence>
<protein>
    <recommendedName>
        <fullName evidence="4">Peptidase S74 domain-containing protein</fullName>
    </recommendedName>
</protein>
<gene>
    <name evidence="2" type="ORF">JM658_16015</name>
</gene>
<keyword evidence="1" id="KW-0175">Coiled coil</keyword>
<feature type="coiled-coil region" evidence="1">
    <location>
        <begin position="213"/>
        <end position="240"/>
    </location>
</feature>
<feature type="non-terminal residue" evidence="2">
    <location>
        <position position="1"/>
    </location>
</feature>
<proteinExistence type="predicted"/>
<name>A0ABS9J7C5_9FLAO</name>
<organism evidence="2 3">
    <name type="scientific">Joostella atrarenae</name>
    <dbReference type="NCBI Taxonomy" id="679257"/>
    <lineage>
        <taxon>Bacteria</taxon>
        <taxon>Pseudomonadati</taxon>
        <taxon>Bacteroidota</taxon>
        <taxon>Flavobacteriia</taxon>
        <taxon>Flavobacteriales</taxon>
        <taxon>Flavobacteriaceae</taxon>
        <taxon>Joostella</taxon>
    </lineage>
</organism>
<reference evidence="2 3" key="1">
    <citation type="submission" date="2021-01" db="EMBL/GenBank/DDBJ databases">
        <title>Genome sequencing of Joostella atrarenae M1-2 (= KCTC 23194).</title>
        <authorList>
            <person name="Zakaria M.R."/>
            <person name="Lam M.Q."/>
            <person name="Chong C.S."/>
        </authorList>
    </citation>
    <scope>NUCLEOTIDE SEQUENCE [LARGE SCALE GENOMIC DNA]</scope>
    <source>
        <strain evidence="2 3">M1-2</strain>
    </source>
</reference>
<dbReference type="Proteomes" id="UP000829517">
    <property type="component" value="Unassembled WGS sequence"/>
</dbReference>
<evidence type="ECO:0000313" key="2">
    <source>
        <dbReference type="EMBL" id="MCF8716336.1"/>
    </source>
</evidence>
<accession>A0ABS9J7C5</accession>
<evidence type="ECO:0008006" key="4">
    <source>
        <dbReference type="Google" id="ProtNLM"/>
    </source>
</evidence>
<comment type="caution">
    <text evidence="2">The sequence shown here is derived from an EMBL/GenBank/DDBJ whole genome shotgun (WGS) entry which is preliminary data.</text>
</comment>
<evidence type="ECO:0000256" key="1">
    <source>
        <dbReference type="SAM" id="Coils"/>
    </source>
</evidence>